<feature type="compositionally biased region" description="Basic and acidic residues" evidence="1">
    <location>
        <begin position="29"/>
        <end position="38"/>
    </location>
</feature>
<proteinExistence type="predicted"/>
<keyword evidence="2" id="KW-0496">Mitochondrion</keyword>
<protein>
    <submittedName>
        <fullName evidence="2">Uncharacterized protein</fullName>
    </submittedName>
</protein>
<feature type="region of interest" description="Disordered" evidence="1">
    <location>
        <begin position="1"/>
        <end position="93"/>
    </location>
</feature>
<dbReference type="AlphaFoldDB" id="A0A101LVN9"/>
<sequence length="149" mass="16554">MISLFQGHPGNQGSYSFPINDLELPSISDSRRREEKRQAPVVQVQGQEGVQGARQEAGQSKEKGQRPEESLERPEAFQSTESGQTKERGRRRRPGLPLLLISFVVDLPRGKSSTQGTLHQPIMQMIILFILHGRSYSALETGPSSAFVL</sequence>
<geneLocation type="mitochondrion" evidence="2"/>
<feature type="compositionally biased region" description="Basic and acidic residues" evidence="1">
    <location>
        <begin position="59"/>
        <end position="75"/>
    </location>
</feature>
<accession>A0A101LVN9</accession>
<organism evidence="2">
    <name type="scientific">Picea glauca</name>
    <name type="common">White spruce</name>
    <name type="synonym">Pinus glauca</name>
    <dbReference type="NCBI Taxonomy" id="3330"/>
    <lineage>
        <taxon>Eukaryota</taxon>
        <taxon>Viridiplantae</taxon>
        <taxon>Streptophyta</taxon>
        <taxon>Embryophyta</taxon>
        <taxon>Tracheophyta</taxon>
        <taxon>Spermatophyta</taxon>
        <taxon>Pinopsida</taxon>
        <taxon>Pinidae</taxon>
        <taxon>Conifers I</taxon>
        <taxon>Pinales</taxon>
        <taxon>Pinaceae</taxon>
        <taxon>Picea</taxon>
    </lineage>
</organism>
<gene>
    <name evidence="2" type="ORF">ABT39_MTgene1993</name>
</gene>
<comment type="caution">
    <text evidence="2">The sequence shown here is derived from an EMBL/GenBank/DDBJ whole genome shotgun (WGS) entry which is preliminary data.</text>
</comment>
<reference evidence="2" key="1">
    <citation type="journal article" date="2015" name="Genome Biol. Evol.">
        <title>Organellar Genomes of White Spruce (Picea glauca): Assembly and Annotation.</title>
        <authorList>
            <person name="Jackman S.D."/>
            <person name="Warren R.L."/>
            <person name="Gibb E.A."/>
            <person name="Vandervalk B.P."/>
            <person name="Mohamadi H."/>
            <person name="Chu J."/>
            <person name="Raymond A."/>
            <person name="Pleasance S."/>
            <person name="Coope R."/>
            <person name="Wildung M.R."/>
            <person name="Ritland C.E."/>
            <person name="Bousquet J."/>
            <person name="Jones S.J."/>
            <person name="Bohlmann J."/>
            <person name="Birol I."/>
        </authorList>
    </citation>
    <scope>NUCLEOTIDE SEQUENCE [LARGE SCALE GENOMIC DNA]</scope>
    <source>
        <tissue evidence="2">Flushing bud</tissue>
    </source>
</reference>
<name>A0A101LVN9_PICGL</name>
<dbReference type="EMBL" id="LKAM01000013">
    <property type="protein sequence ID" value="KUM46187.1"/>
    <property type="molecule type" value="Genomic_DNA"/>
</dbReference>
<feature type="compositionally biased region" description="Low complexity" evidence="1">
    <location>
        <begin position="39"/>
        <end position="58"/>
    </location>
</feature>
<evidence type="ECO:0000313" key="2">
    <source>
        <dbReference type="EMBL" id="KUM46187.1"/>
    </source>
</evidence>
<evidence type="ECO:0000256" key="1">
    <source>
        <dbReference type="SAM" id="MobiDB-lite"/>
    </source>
</evidence>